<dbReference type="AlphaFoldDB" id="B3MIJ3"/>
<dbReference type="GeneID" id="6496607"/>
<protein>
    <recommendedName>
        <fullName evidence="5">DUF4794 domain-containing protein</fullName>
    </recommendedName>
</protein>
<proteinExistence type="predicted"/>
<keyword evidence="4" id="KW-1185">Reference proteome</keyword>
<name>B3MIJ3_DROAN</name>
<feature type="compositionally biased region" description="Basic and acidic residues" evidence="1">
    <location>
        <begin position="145"/>
        <end position="157"/>
    </location>
</feature>
<evidence type="ECO:0008006" key="5">
    <source>
        <dbReference type="Google" id="ProtNLM"/>
    </source>
</evidence>
<dbReference type="OrthoDB" id="7871440at2759"/>
<reference evidence="3 4" key="1">
    <citation type="journal article" date="2007" name="Nature">
        <title>Evolution of genes and genomes on the Drosophila phylogeny.</title>
        <authorList>
            <consortium name="Drosophila 12 Genomes Consortium"/>
            <person name="Clark A.G."/>
            <person name="Eisen M.B."/>
            <person name="Smith D.R."/>
            <person name="Bergman C.M."/>
            <person name="Oliver B."/>
            <person name="Markow T.A."/>
            <person name="Kaufman T.C."/>
            <person name="Kellis M."/>
            <person name="Gelbart W."/>
            <person name="Iyer V.N."/>
            <person name="Pollard D.A."/>
            <person name="Sackton T.B."/>
            <person name="Larracuente A.M."/>
            <person name="Singh N.D."/>
            <person name="Abad J.P."/>
            <person name="Abt D.N."/>
            <person name="Adryan B."/>
            <person name="Aguade M."/>
            <person name="Akashi H."/>
            <person name="Anderson W.W."/>
            <person name="Aquadro C.F."/>
            <person name="Ardell D.H."/>
            <person name="Arguello R."/>
            <person name="Artieri C.G."/>
            <person name="Barbash D.A."/>
            <person name="Barker D."/>
            <person name="Barsanti P."/>
            <person name="Batterham P."/>
            <person name="Batzoglou S."/>
            <person name="Begun D."/>
            <person name="Bhutkar A."/>
            <person name="Blanco E."/>
            <person name="Bosak S.A."/>
            <person name="Bradley R.K."/>
            <person name="Brand A.D."/>
            <person name="Brent M.R."/>
            <person name="Brooks A.N."/>
            <person name="Brown R.H."/>
            <person name="Butlin R.K."/>
            <person name="Caggese C."/>
            <person name="Calvi B.R."/>
            <person name="Bernardo de Carvalho A."/>
            <person name="Caspi A."/>
            <person name="Castrezana S."/>
            <person name="Celniker S.E."/>
            <person name="Chang J.L."/>
            <person name="Chapple C."/>
            <person name="Chatterji S."/>
            <person name="Chinwalla A."/>
            <person name="Civetta A."/>
            <person name="Clifton S.W."/>
            <person name="Comeron J.M."/>
            <person name="Costello J.C."/>
            <person name="Coyne J.A."/>
            <person name="Daub J."/>
            <person name="David R.G."/>
            <person name="Delcher A.L."/>
            <person name="Delehaunty K."/>
            <person name="Do C.B."/>
            <person name="Ebling H."/>
            <person name="Edwards K."/>
            <person name="Eickbush T."/>
            <person name="Evans J.D."/>
            <person name="Filipski A."/>
            <person name="Findeiss S."/>
            <person name="Freyhult E."/>
            <person name="Fulton L."/>
            <person name="Fulton R."/>
            <person name="Garcia A.C."/>
            <person name="Gardiner A."/>
            <person name="Garfield D.A."/>
            <person name="Garvin B.E."/>
            <person name="Gibson G."/>
            <person name="Gilbert D."/>
            <person name="Gnerre S."/>
            <person name="Godfrey J."/>
            <person name="Good R."/>
            <person name="Gotea V."/>
            <person name="Gravely B."/>
            <person name="Greenberg A.J."/>
            <person name="Griffiths-Jones S."/>
            <person name="Gross S."/>
            <person name="Guigo R."/>
            <person name="Gustafson E.A."/>
            <person name="Haerty W."/>
            <person name="Hahn M.W."/>
            <person name="Halligan D.L."/>
            <person name="Halpern A.L."/>
            <person name="Halter G.M."/>
            <person name="Han M.V."/>
            <person name="Heger A."/>
            <person name="Hillier L."/>
            <person name="Hinrichs A.S."/>
            <person name="Holmes I."/>
            <person name="Hoskins R.A."/>
            <person name="Hubisz M.J."/>
            <person name="Hultmark D."/>
            <person name="Huntley M.A."/>
            <person name="Jaffe D.B."/>
            <person name="Jagadeeshan S."/>
            <person name="Jeck W.R."/>
            <person name="Johnson J."/>
            <person name="Jones C.D."/>
            <person name="Jordan W.C."/>
            <person name="Karpen G.H."/>
            <person name="Kataoka E."/>
            <person name="Keightley P.D."/>
            <person name="Kheradpour P."/>
            <person name="Kirkness E.F."/>
            <person name="Koerich L.B."/>
            <person name="Kristiansen K."/>
            <person name="Kudrna D."/>
            <person name="Kulathinal R.J."/>
            <person name="Kumar S."/>
            <person name="Kwok R."/>
            <person name="Lander E."/>
            <person name="Langley C.H."/>
            <person name="Lapoint R."/>
            <person name="Lazzaro B.P."/>
            <person name="Lee S.J."/>
            <person name="Levesque L."/>
            <person name="Li R."/>
            <person name="Lin C.F."/>
            <person name="Lin M.F."/>
            <person name="Lindblad-Toh K."/>
            <person name="Llopart A."/>
            <person name="Long M."/>
            <person name="Low L."/>
            <person name="Lozovsky E."/>
            <person name="Lu J."/>
            <person name="Luo M."/>
            <person name="Machado C.A."/>
            <person name="Makalowski W."/>
            <person name="Marzo M."/>
            <person name="Matsuda M."/>
            <person name="Matzkin L."/>
            <person name="McAllister B."/>
            <person name="McBride C.S."/>
            <person name="McKernan B."/>
            <person name="McKernan K."/>
            <person name="Mendez-Lago M."/>
            <person name="Minx P."/>
            <person name="Mollenhauer M.U."/>
            <person name="Montooth K."/>
            <person name="Mount S.M."/>
            <person name="Mu X."/>
            <person name="Myers E."/>
            <person name="Negre B."/>
            <person name="Newfeld S."/>
            <person name="Nielsen R."/>
            <person name="Noor M.A."/>
            <person name="O'Grady P."/>
            <person name="Pachter L."/>
            <person name="Papaceit M."/>
            <person name="Parisi M.J."/>
            <person name="Parisi M."/>
            <person name="Parts L."/>
            <person name="Pedersen J.S."/>
            <person name="Pesole G."/>
            <person name="Phillippy A.M."/>
            <person name="Ponting C.P."/>
            <person name="Pop M."/>
            <person name="Porcelli D."/>
            <person name="Powell J.R."/>
            <person name="Prohaska S."/>
            <person name="Pruitt K."/>
            <person name="Puig M."/>
            <person name="Quesneville H."/>
            <person name="Ram K.R."/>
            <person name="Rand D."/>
            <person name="Rasmussen M.D."/>
            <person name="Reed L.K."/>
            <person name="Reenan R."/>
            <person name="Reily A."/>
            <person name="Remington K.A."/>
            <person name="Rieger T.T."/>
            <person name="Ritchie M.G."/>
            <person name="Robin C."/>
            <person name="Rogers Y.H."/>
            <person name="Rohde C."/>
            <person name="Rozas J."/>
            <person name="Rubenfield M.J."/>
            <person name="Ruiz A."/>
            <person name="Russo S."/>
            <person name="Salzberg S.L."/>
            <person name="Sanchez-Gracia A."/>
            <person name="Saranga D.J."/>
            <person name="Sato H."/>
            <person name="Schaeffer S.W."/>
            <person name="Schatz M.C."/>
            <person name="Schlenke T."/>
            <person name="Schwartz R."/>
            <person name="Segarra C."/>
            <person name="Singh R.S."/>
            <person name="Sirot L."/>
            <person name="Sirota M."/>
            <person name="Sisneros N.B."/>
            <person name="Smith C.D."/>
            <person name="Smith T.F."/>
            <person name="Spieth J."/>
            <person name="Stage D.E."/>
            <person name="Stark A."/>
            <person name="Stephan W."/>
            <person name="Strausberg R.L."/>
            <person name="Strempel S."/>
            <person name="Sturgill D."/>
            <person name="Sutton G."/>
            <person name="Sutton G.G."/>
            <person name="Tao W."/>
            <person name="Teichmann S."/>
            <person name="Tobari Y.N."/>
            <person name="Tomimura Y."/>
            <person name="Tsolas J.M."/>
            <person name="Valente V.L."/>
            <person name="Venter E."/>
            <person name="Venter J.C."/>
            <person name="Vicario S."/>
            <person name="Vieira F.G."/>
            <person name="Vilella A.J."/>
            <person name="Villasante A."/>
            <person name="Walenz B."/>
            <person name="Wang J."/>
            <person name="Wasserman M."/>
            <person name="Watts T."/>
            <person name="Wilson D."/>
            <person name="Wilson R.K."/>
            <person name="Wing R.A."/>
            <person name="Wolfner M.F."/>
            <person name="Wong A."/>
            <person name="Wong G.K."/>
            <person name="Wu C.I."/>
            <person name="Wu G."/>
            <person name="Yamamoto D."/>
            <person name="Yang H.P."/>
            <person name="Yang S.P."/>
            <person name="Yorke J.A."/>
            <person name="Yoshida K."/>
            <person name="Zdobnov E."/>
            <person name="Zhang P."/>
            <person name="Zhang Y."/>
            <person name="Zimin A.V."/>
            <person name="Baldwin J."/>
            <person name="Abdouelleil A."/>
            <person name="Abdulkadir J."/>
            <person name="Abebe A."/>
            <person name="Abera B."/>
            <person name="Abreu J."/>
            <person name="Acer S.C."/>
            <person name="Aftuck L."/>
            <person name="Alexander A."/>
            <person name="An P."/>
            <person name="Anderson E."/>
            <person name="Anderson S."/>
            <person name="Arachi H."/>
            <person name="Azer M."/>
            <person name="Bachantsang P."/>
            <person name="Barry A."/>
            <person name="Bayul T."/>
            <person name="Berlin A."/>
            <person name="Bessette D."/>
            <person name="Bloom T."/>
            <person name="Blye J."/>
            <person name="Boguslavskiy L."/>
            <person name="Bonnet C."/>
            <person name="Boukhgalter B."/>
            <person name="Bourzgui I."/>
            <person name="Brown A."/>
            <person name="Cahill P."/>
            <person name="Channer S."/>
            <person name="Cheshatsang Y."/>
            <person name="Chuda L."/>
            <person name="Citroen M."/>
            <person name="Collymore A."/>
            <person name="Cooke P."/>
            <person name="Costello M."/>
            <person name="D'Aco K."/>
            <person name="Daza R."/>
            <person name="De Haan G."/>
            <person name="DeGray S."/>
            <person name="DeMaso C."/>
            <person name="Dhargay N."/>
            <person name="Dooley K."/>
            <person name="Dooley E."/>
            <person name="Doricent M."/>
            <person name="Dorje P."/>
            <person name="Dorjee K."/>
            <person name="Dupes A."/>
            <person name="Elong R."/>
            <person name="Falk J."/>
            <person name="Farina A."/>
            <person name="Faro S."/>
            <person name="Ferguson D."/>
            <person name="Fisher S."/>
            <person name="Foley C.D."/>
            <person name="Franke A."/>
            <person name="Friedrich D."/>
            <person name="Gadbois L."/>
            <person name="Gearin G."/>
            <person name="Gearin C.R."/>
            <person name="Giannoukos G."/>
            <person name="Goode T."/>
            <person name="Graham J."/>
            <person name="Grandbois E."/>
            <person name="Grewal S."/>
            <person name="Gyaltsen K."/>
            <person name="Hafez N."/>
            <person name="Hagos B."/>
            <person name="Hall J."/>
            <person name="Henson C."/>
            <person name="Hollinger A."/>
            <person name="Honan T."/>
            <person name="Huard M.D."/>
            <person name="Hughes L."/>
            <person name="Hurhula B."/>
            <person name="Husby M.E."/>
            <person name="Kamat A."/>
            <person name="Kanga B."/>
            <person name="Kashin S."/>
            <person name="Khazanovich D."/>
            <person name="Kisner P."/>
            <person name="Lance K."/>
            <person name="Lara M."/>
            <person name="Lee W."/>
            <person name="Lennon N."/>
            <person name="Letendre F."/>
            <person name="LeVine R."/>
            <person name="Lipovsky A."/>
            <person name="Liu X."/>
            <person name="Liu J."/>
            <person name="Liu S."/>
            <person name="Lokyitsang T."/>
            <person name="Lokyitsang Y."/>
            <person name="Lubonja R."/>
            <person name="Lui A."/>
            <person name="MacDonald P."/>
            <person name="Magnisalis V."/>
            <person name="Maru K."/>
            <person name="Matthews C."/>
            <person name="McCusker W."/>
            <person name="McDonough S."/>
            <person name="Mehta T."/>
            <person name="Meldrim J."/>
            <person name="Meneus L."/>
            <person name="Mihai O."/>
            <person name="Mihalev A."/>
            <person name="Mihova T."/>
            <person name="Mittelman R."/>
            <person name="Mlenga V."/>
            <person name="Montmayeur A."/>
            <person name="Mulrain L."/>
            <person name="Navidi A."/>
            <person name="Naylor J."/>
            <person name="Negash T."/>
            <person name="Nguyen T."/>
            <person name="Nguyen N."/>
            <person name="Nicol R."/>
            <person name="Norbu C."/>
            <person name="Norbu N."/>
            <person name="Novod N."/>
            <person name="O'Neill B."/>
            <person name="Osman S."/>
            <person name="Markiewicz E."/>
            <person name="Oyono O.L."/>
            <person name="Patti C."/>
            <person name="Phunkhang P."/>
            <person name="Pierre F."/>
            <person name="Priest M."/>
            <person name="Raghuraman S."/>
            <person name="Rege F."/>
            <person name="Reyes R."/>
            <person name="Rise C."/>
            <person name="Rogov P."/>
            <person name="Ross K."/>
            <person name="Ryan E."/>
            <person name="Settipalli S."/>
            <person name="Shea T."/>
            <person name="Sherpa N."/>
            <person name="Shi L."/>
            <person name="Shih D."/>
            <person name="Sparrow T."/>
            <person name="Spaulding J."/>
            <person name="Stalker J."/>
            <person name="Stange-Thomann N."/>
            <person name="Stavropoulos S."/>
            <person name="Stone C."/>
            <person name="Strader C."/>
            <person name="Tesfaye S."/>
            <person name="Thomson T."/>
            <person name="Thoulutsang Y."/>
            <person name="Thoulutsang D."/>
            <person name="Topham K."/>
            <person name="Topping I."/>
            <person name="Tsamla T."/>
            <person name="Vassiliev H."/>
            <person name="Vo A."/>
            <person name="Wangchuk T."/>
            <person name="Wangdi T."/>
            <person name="Weiand M."/>
            <person name="Wilkinson J."/>
            <person name="Wilson A."/>
            <person name="Yadav S."/>
            <person name="Young G."/>
            <person name="Yu Q."/>
            <person name="Zembek L."/>
            <person name="Zhong D."/>
            <person name="Zimmer A."/>
            <person name="Zwirko Z."/>
            <person name="Jaffe D.B."/>
            <person name="Alvarez P."/>
            <person name="Brockman W."/>
            <person name="Butler J."/>
            <person name="Chin C."/>
            <person name="Gnerre S."/>
            <person name="Grabherr M."/>
            <person name="Kleber M."/>
            <person name="Mauceli E."/>
            <person name="MacCallum I."/>
        </authorList>
    </citation>
    <scope>NUCLEOTIDE SEQUENCE [LARGE SCALE GENOMIC DNA]</scope>
    <source>
        <strain evidence="4">Tucson 14024-0371.13</strain>
    </source>
</reference>
<dbReference type="PhylomeDB" id="B3MIJ3"/>
<feature type="region of interest" description="Disordered" evidence="1">
    <location>
        <begin position="145"/>
        <end position="164"/>
    </location>
</feature>
<keyword evidence="2" id="KW-0732">Signal</keyword>
<evidence type="ECO:0000256" key="1">
    <source>
        <dbReference type="SAM" id="MobiDB-lite"/>
    </source>
</evidence>
<dbReference type="STRING" id="7217.B3MIJ3"/>
<evidence type="ECO:0000313" key="3">
    <source>
        <dbReference type="EMBL" id="EDV38069.1"/>
    </source>
</evidence>
<feature type="chain" id="PRO_5013084705" description="DUF4794 domain-containing protein" evidence="2">
    <location>
        <begin position="16"/>
        <end position="196"/>
    </location>
</feature>
<dbReference type="OMA" id="EIKHDQP"/>
<accession>B3MIJ3</accession>
<feature type="signal peptide" evidence="2">
    <location>
        <begin position="1"/>
        <end position="15"/>
    </location>
</feature>
<evidence type="ECO:0000313" key="4">
    <source>
        <dbReference type="Proteomes" id="UP000007801"/>
    </source>
</evidence>
<dbReference type="EMBL" id="CH902619">
    <property type="protein sequence ID" value="EDV38069.1"/>
    <property type="molecule type" value="Genomic_DNA"/>
</dbReference>
<dbReference type="eggNOG" id="ENOG502SV9X">
    <property type="taxonomic scope" value="Eukaryota"/>
</dbReference>
<sequence length="196" mass="22290">MKAAIVLALIGSVLAAPPVRVQPRPGYAGNFDQYAHIYAQVRPSANHKVEVEVQPVEYQPQANSGSHLVELEVRPVEQKPPQLLEIEIKQEHQSQHQNPAQGHFVELEIQQQPQHQEVKSPNHLVELEIKPVEPKPTHLEIEIKQQPQPEREHHHQDQNPAQGHLVPLKSLAQKVEFEAAHDMRPMSQHYNLNLGQ</sequence>
<evidence type="ECO:0000256" key="2">
    <source>
        <dbReference type="SAM" id="SignalP"/>
    </source>
</evidence>
<dbReference type="Proteomes" id="UP000007801">
    <property type="component" value="Unassembled WGS sequence"/>
</dbReference>
<gene>
    <name evidence="3" type="primary">Dana\GF13771</name>
    <name evidence="3" type="synonym">dana_GLEANR_13778</name>
    <name evidence="3" type="ORF">GF13771</name>
</gene>
<organism evidence="3 4">
    <name type="scientific">Drosophila ananassae</name>
    <name type="common">Fruit fly</name>
    <dbReference type="NCBI Taxonomy" id="7217"/>
    <lineage>
        <taxon>Eukaryota</taxon>
        <taxon>Metazoa</taxon>
        <taxon>Ecdysozoa</taxon>
        <taxon>Arthropoda</taxon>
        <taxon>Hexapoda</taxon>
        <taxon>Insecta</taxon>
        <taxon>Pterygota</taxon>
        <taxon>Neoptera</taxon>
        <taxon>Endopterygota</taxon>
        <taxon>Diptera</taxon>
        <taxon>Brachycera</taxon>
        <taxon>Muscomorpha</taxon>
        <taxon>Ephydroidea</taxon>
        <taxon>Drosophilidae</taxon>
        <taxon>Drosophila</taxon>
        <taxon>Sophophora</taxon>
    </lineage>
</organism>
<dbReference type="InParanoid" id="B3MIJ3"/>
<dbReference type="HOGENOM" id="CLU_101525_0_0_1"/>
<dbReference type="KEGG" id="dan:6496607"/>